<dbReference type="OrthoDB" id="107316at2157"/>
<comment type="caution">
    <text evidence="2">The sequence shown here is derived from an EMBL/GenBank/DDBJ whole genome shotgun (WGS) entry which is preliminary data.</text>
</comment>
<sequence>MTGKRAEIRTTHGSPARAATVAAAVSPDNTDQMTTRVDGDAVVTTVERDSTGGLQSTVDDYVVNLRVAAQLADQPTQSNHE</sequence>
<protein>
    <submittedName>
        <fullName evidence="2">KEOPS complex Pcc1-like subunit</fullName>
    </submittedName>
</protein>
<organism evidence="2 3">
    <name type="scientific">Haloarcula limicola</name>
    <dbReference type="NCBI Taxonomy" id="1429915"/>
    <lineage>
        <taxon>Archaea</taxon>
        <taxon>Methanobacteriati</taxon>
        <taxon>Methanobacteriota</taxon>
        <taxon>Stenosarchaea group</taxon>
        <taxon>Halobacteria</taxon>
        <taxon>Halobacteriales</taxon>
        <taxon>Haloarculaceae</taxon>
        <taxon>Haloarcula</taxon>
    </lineage>
</organism>
<gene>
    <name evidence="2" type="ORF">KTS45_10465</name>
</gene>
<dbReference type="AlphaFoldDB" id="A0A8J7Y510"/>
<evidence type="ECO:0000313" key="3">
    <source>
        <dbReference type="Proteomes" id="UP000766550"/>
    </source>
</evidence>
<dbReference type="EMBL" id="JAHQXF010000002">
    <property type="protein sequence ID" value="MBV0924620.1"/>
    <property type="molecule type" value="Genomic_DNA"/>
</dbReference>
<feature type="region of interest" description="Disordered" evidence="1">
    <location>
        <begin position="1"/>
        <end position="20"/>
    </location>
</feature>
<evidence type="ECO:0000313" key="2">
    <source>
        <dbReference type="EMBL" id="MBV0924620.1"/>
    </source>
</evidence>
<evidence type="ECO:0000256" key="1">
    <source>
        <dbReference type="SAM" id="MobiDB-lite"/>
    </source>
</evidence>
<dbReference type="RefSeq" id="WP_162319177.1">
    <property type="nucleotide sequence ID" value="NZ_JAHQXF010000002.1"/>
</dbReference>
<reference evidence="2 3" key="1">
    <citation type="submission" date="2021-06" db="EMBL/GenBank/DDBJ databases">
        <title>New haloarchaea isolates fom saline soil.</title>
        <authorList>
            <person name="Duran-Viseras A."/>
            <person name="Sanchez-Porro C.S."/>
            <person name="Ventosa A."/>
        </authorList>
    </citation>
    <scope>NUCLEOTIDE SEQUENCE [LARGE SCALE GENOMIC DNA]</scope>
    <source>
        <strain evidence="2 3">JCM 183640</strain>
    </source>
</reference>
<dbReference type="NCBIfam" id="NF011470">
    <property type="entry name" value="PRK14887.1"/>
    <property type="match status" value="1"/>
</dbReference>
<feature type="compositionally biased region" description="Basic and acidic residues" evidence="1">
    <location>
        <begin position="1"/>
        <end position="10"/>
    </location>
</feature>
<keyword evidence="3" id="KW-1185">Reference proteome</keyword>
<accession>A0A8J7Y510</accession>
<proteinExistence type="predicted"/>
<name>A0A8J7Y510_9EURY</name>
<dbReference type="Proteomes" id="UP000766550">
    <property type="component" value="Unassembled WGS sequence"/>
</dbReference>